<dbReference type="Gene3D" id="1.20.58.2010">
    <property type="entry name" value="PRONE domain, subdomain 1"/>
    <property type="match status" value="1"/>
</dbReference>
<gene>
    <name evidence="4" type="ORF">RJ641_028806</name>
</gene>
<evidence type="ECO:0000259" key="3">
    <source>
        <dbReference type="PROSITE" id="PS51334"/>
    </source>
</evidence>
<organism evidence="4 5">
    <name type="scientific">Dillenia turbinata</name>
    <dbReference type="NCBI Taxonomy" id="194707"/>
    <lineage>
        <taxon>Eukaryota</taxon>
        <taxon>Viridiplantae</taxon>
        <taxon>Streptophyta</taxon>
        <taxon>Embryophyta</taxon>
        <taxon>Tracheophyta</taxon>
        <taxon>Spermatophyta</taxon>
        <taxon>Magnoliopsida</taxon>
        <taxon>eudicotyledons</taxon>
        <taxon>Gunneridae</taxon>
        <taxon>Pentapetalae</taxon>
        <taxon>Dilleniales</taxon>
        <taxon>Dilleniaceae</taxon>
        <taxon>Dillenia</taxon>
    </lineage>
</organism>
<dbReference type="FunFam" id="1.20.58.2010:FF:000001">
    <property type="entry name" value="Rop guanine nucleotide exchange factor 14"/>
    <property type="match status" value="1"/>
</dbReference>
<keyword evidence="1 2" id="KW-0344">Guanine-nucleotide releasing factor</keyword>
<dbReference type="AlphaFoldDB" id="A0AAN8VSB4"/>
<proteinExistence type="predicted"/>
<dbReference type="PANTHER" id="PTHR33101:SF50">
    <property type="entry name" value="ROP GUANINE NUCLEOTIDE EXCHANGE FACTOR 1-LIKE"/>
    <property type="match status" value="1"/>
</dbReference>
<dbReference type="InterPro" id="IPR005512">
    <property type="entry name" value="PRONE_dom"/>
</dbReference>
<reference evidence="4 5" key="1">
    <citation type="submission" date="2023-12" db="EMBL/GenBank/DDBJ databases">
        <title>A high-quality genome assembly for Dillenia turbinata (Dilleniales).</title>
        <authorList>
            <person name="Chanderbali A."/>
        </authorList>
    </citation>
    <scope>NUCLEOTIDE SEQUENCE [LARGE SCALE GENOMIC DNA]</scope>
    <source>
        <strain evidence="4">LSX21</strain>
        <tissue evidence="4">Leaf</tissue>
    </source>
</reference>
<name>A0AAN8VSB4_9MAGN</name>
<protein>
    <submittedName>
        <fullName evidence="4">PRONE domain</fullName>
    </submittedName>
</protein>
<dbReference type="Pfam" id="PF03759">
    <property type="entry name" value="PRONE"/>
    <property type="match status" value="1"/>
</dbReference>
<dbReference type="PANTHER" id="PTHR33101">
    <property type="entry name" value="ROP GUANINE NUCLEOTIDE EXCHANGE FACTOR 1"/>
    <property type="match status" value="1"/>
</dbReference>
<evidence type="ECO:0000256" key="2">
    <source>
        <dbReference type="PROSITE-ProRule" id="PRU00663"/>
    </source>
</evidence>
<dbReference type="InterPro" id="IPR038937">
    <property type="entry name" value="RopGEF"/>
</dbReference>
<feature type="non-terminal residue" evidence="4">
    <location>
        <position position="1"/>
    </location>
</feature>
<feature type="domain" description="PRONE" evidence="3">
    <location>
        <begin position="1"/>
        <end position="331"/>
    </location>
</feature>
<dbReference type="PROSITE" id="PS51334">
    <property type="entry name" value="PRONE"/>
    <property type="match status" value="1"/>
</dbReference>
<dbReference type="GO" id="GO:0005085">
    <property type="term" value="F:guanyl-nucleotide exchange factor activity"/>
    <property type="evidence" value="ECO:0007669"/>
    <property type="project" value="UniProtKB-UniRule"/>
</dbReference>
<sequence length="395" mass="44057">FYTWHREMEWLLSVSKDIVELIPSSQQFPGGGTFEVMVTRPRSDLHVNLPALKKIDAMLLSLLDGFHDSEFCYVDSGIIVMGPDDFELDSVSSSSERPSVRQEEKWWLPLPKVPPNGLSVDMRKRLLQSKESTNQILKATMEIPDVDLEGLPKVFVLLLEIHAICAFALFESGKACLGEIIYHNITSDQFSPERLLDYLDLSSEFIALEIANRIEAAVHIWRKKSQQMSLNYIKSGRSSLTGKVKGFGGAKGKTELLAQRAESLLQNLMLRFPGLPQTALDMNKIQYNKDVGHSILESYSRVMESVALSIKARIEVLLYVDDATKQHAAEQSACLLIQRSLNGSSPLQKQFSPSSISTKSTPCPSSFATPAYCPSPLMTGNLGRAQTPCRLQRSF</sequence>
<comment type="caution">
    <text evidence="4">The sequence shown here is derived from an EMBL/GenBank/DDBJ whole genome shotgun (WGS) entry which is preliminary data.</text>
</comment>
<evidence type="ECO:0000313" key="5">
    <source>
        <dbReference type="Proteomes" id="UP001370490"/>
    </source>
</evidence>
<accession>A0AAN8VSB4</accession>
<dbReference type="Gene3D" id="1.20.58.1310">
    <property type="entry name" value="PRONE domain, subdomain 2"/>
    <property type="match status" value="1"/>
</dbReference>
<dbReference type="EMBL" id="JBAMMX010000005">
    <property type="protein sequence ID" value="KAK6939275.1"/>
    <property type="molecule type" value="Genomic_DNA"/>
</dbReference>
<evidence type="ECO:0000313" key="4">
    <source>
        <dbReference type="EMBL" id="KAK6939275.1"/>
    </source>
</evidence>
<evidence type="ECO:0000256" key="1">
    <source>
        <dbReference type="ARBA" id="ARBA00022658"/>
    </source>
</evidence>
<keyword evidence="5" id="KW-1185">Reference proteome</keyword>
<dbReference type="Proteomes" id="UP001370490">
    <property type="component" value="Unassembled WGS sequence"/>
</dbReference>